<reference evidence="2" key="1">
    <citation type="submission" date="2021-01" db="EMBL/GenBank/DDBJ databases">
        <title>Genome public.</title>
        <authorList>
            <person name="Liu C."/>
            <person name="Sun Q."/>
        </authorList>
    </citation>
    <scope>NUCLEOTIDE SEQUENCE</scope>
    <source>
        <strain evidence="2">YIM B02565</strain>
    </source>
</reference>
<dbReference type="EMBL" id="JAESWA010000022">
    <property type="protein sequence ID" value="MBL4932274.1"/>
    <property type="molecule type" value="Genomic_DNA"/>
</dbReference>
<evidence type="ECO:0000313" key="2">
    <source>
        <dbReference type="EMBL" id="MBL4932274.1"/>
    </source>
</evidence>
<evidence type="ECO:0000313" key="3">
    <source>
        <dbReference type="Proteomes" id="UP000623681"/>
    </source>
</evidence>
<dbReference type="AlphaFoldDB" id="A0A937FEC4"/>
<comment type="caution">
    <text evidence="2">The sequence shown here is derived from an EMBL/GenBank/DDBJ whole genome shotgun (WGS) entry which is preliminary data.</text>
</comment>
<feature type="transmembrane region" description="Helical" evidence="1">
    <location>
        <begin position="21"/>
        <end position="41"/>
    </location>
</feature>
<dbReference type="RefSeq" id="WP_202767640.1">
    <property type="nucleotide sequence ID" value="NZ_JAESWA010000022.1"/>
</dbReference>
<accession>A0A937FEC4</accession>
<evidence type="ECO:0000256" key="1">
    <source>
        <dbReference type="SAM" id="Phobius"/>
    </source>
</evidence>
<sequence length="140" mass="15503">MNNSVKLKKKDGSIQKFGIPLISLVAIFIVIMVFIVTNASLEKKDKVDIIVRDYLLSMETEGYLIPTDEEQLVNELKDLGVKNINLTGTTLSNVGYGNKITLSVSGDLEVKEYSLNNLFSVNKRVSTLSINILKSSIAKH</sequence>
<protein>
    <recommendedName>
        <fullName evidence="4">DUF4320 family protein</fullName>
    </recommendedName>
</protein>
<organism evidence="2 3">
    <name type="scientific">Clostridium paridis</name>
    <dbReference type="NCBI Taxonomy" id="2803863"/>
    <lineage>
        <taxon>Bacteria</taxon>
        <taxon>Bacillati</taxon>
        <taxon>Bacillota</taxon>
        <taxon>Clostridia</taxon>
        <taxon>Eubacteriales</taxon>
        <taxon>Clostridiaceae</taxon>
        <taxon>Clostridium</taxon>
    </lineage>
</organism>
<evidence type="ECO:0008006" key="4">
    <source>
        <dbReference type="Google" id="ProtNLM"/>
    </source>
</evidence>
<keyword evidence="1" id="KW-0812">Transmembrane</keyword>
<dbReference type="Proteomes" id="UP000623681">
    <property type="component" value="Unassembled WGS sequence"/>
</dbReference>
<keyword evidence="3" id="KW-1185">Reference proteome</keyword>
<keyword evidence="1" id="KW-1133">Transmembrane helix</keyword>
<gene>
    <name evidence="2" type="ORF">JK634_10685</name>
</gene>
<name>A0A937FEC4_9CLOT</name>
<keyword evidence="1" id="KW-0472">Membrane</keyword>
<proteinExistence type="predicted"/>